<sequence>MPSVRHQTESCPDVYEMAKLACKYFTNTGHCSAGNACRFKHYTGDGLKAVRVCWIQQRQENRRTQHISSDPTDPHHKSSATLRAAIFVQWLVETYGTSYLSSGTGVLDIGGGRGIISFELSCKSSIPSTLIDPRNDHDREEGVRPNKAQRQWLKQQSKNGVKPDNLLQPSHIRTTFDSEFITRNKDLVERSSIFIGMHADQATEPIVDQALACGKPFAVLPCCVFPRENPGRRLKDGREVLTYEEFVQFLEEKDERIKKAFLPFEGRNLVLYAEATEKI</sequence>
<dbReference type="PANTHER" id="PTHR36971">
    <property type="entry name" value="UNNAMED PRODUCT"/>
    <property type="match status" value="1"/>
</dbReference>
<keyword evidence="1" id="KW-0479">Metal-binding</keyword>
<keyword evidence="1" id="KW-0863">Zinc-finger</keyword>
<organism evidence="4 5">
    <name type="scientific">Rhizophlyctis rosea</name>
    <dbReference type="NCBI Taxonomy" id="64517"/>
    <lineage>
        <taxon>Eukaryota</taxon>
        <taxon>Fungi</taxon>
        <taxon>Fungi incertae sedis</taxon>
        <taxon>Chytridiomycota</taxon>
        <taxon>Chytridiomycota incertae sedis</taxon>
        <taxon>Chytridiomycetes</taxon>
        <taxon>Rhizophlyctidales</taxon>
        <taxon>Rhizophlyctidaceae</taxon>
        <taxon>Rhizophlyctis</taxon>
    </lineage>
</organism>
<dbReference type="Proteomes" id="UP001212841">
    <property type="component" value="Unassembled WGS sequence"/>
</dbReference>
<dbReference type="GO" id="GO:0008270">
    <property type="term" value="F:zinc ion binding"/>
    <property type="evidence" value="ECO:0007669"/>
    <property type="project" value="UniProtKB-KW"/>
</dbReference>
<feature type="zinc finger region" description="C3H1-type" evidence="1">
    <location>
        <begin position="16"/>
        <end position="44"/>
    </location>
</feature>
<feature type="domain" description="C3H1-type" evidence="3">
    <location>
        <begin position="16"/>
        <end position="44"/>
    </location>
</feature>
<keyword evidence="5" id="KW-1185">Reference proteome</keyword>
<comment type="caution">
    <text evidence="4">The sequence shown here is derived from an EMBL/GenBank/DDBJ whole genome shotgun (WGS) entry which is preliminary data.</text>
</comment>
<feature type="compositionally biased region" description="Basic and acidic residues" evidence="2">
    <location>
        <begin position="133"/>
        <end position="144"/>
    </location>
</feature>
<evidence type="ECO:0000313" key="4">
    <source>
        <dbReference type="EMBL" id="KAJ3055586.1"/>
    </source>
</evidence>
<accession>A0AAD5SI85</accession>
<proteinExistence type="predicted"/>
<feature type="region of interest" description="Disordered" evidence="2">
    <location>
        <begin position="129"/>
        <end position="168"/>
    </location>
</feature>
<dbReference type="PANTHER" id="PTHR36971:SF3">
    <property type="entry name" value="C3H1-TYPE DOMAIN-CONTAINING PROTEIN"/>
    <property type="match status" value="1"/>
</dbReference>
<gene>
    <name evidence="4" type="ORF">HK097_010010</name>
</gene>
<dbReference type="Pfam" id="PF00642">
    <property type="entry name" value="zf-CCCH"/>
    <property type="match status" value="1"/>
</dbReference>
<dbReference type="EMBL" id="JADGJD010000071">
    <property type="protein sequence ID" value="KAJ3055586.1"/>
    <property type="molecule type" value="Genomic_DNA"/>
</dbReference>
<name>A0AAD5SI85_9FUNG</name>
<evidence type="ECO:0000256" key="2">
    <source>
        <dbReference type="SAM" id="MobiDB-lite"/>
    </source>
</evidence>
<dbReference type="PROSITE" id="PS50103">
    <property type="entry name" value="ZF_C3H1"/>
    <property type="match status" value="1"/>
</dbReference>
<keyword evidence="1" id="KW-0862">Zinc</keyword>
<dbReference type="InterPro" id="IPR000571">
    <property type="entry name" value="Znf_CCCH"/>
</dbReference>
<evidence type="ECO:0000259" key="3">
    <source>
        <dbReference type="PROSITE" id="PS50103"/>
    </source>
</evidence>
<evidence type="ECO:0000313" key="5">
    <source>
        <dbReference type="Proteomes" id="UP001212841"/>
    </source>
</evidence>
<reference evidence="4" key="1">
    <citation type="submission" date="2020-05" db="EMBL/GenBank/DDBJ databases">
        <title>Phylogenomic resolution of chytrid fungi.</title>
        <authorList>
            <person name="Stajich J.E."/>
            <person name="Amses K."/>
            <person name="Simmons R."/>
            <person name="Seto K."/>
            <person name="Myers J."/>
            <person name="Bonds A."/>
            <person name="Quandt C.A."/>
            <person name="Barry K."/>
            <person name="Liu P."/>
            <person name="Grigoriev I."/>
            <person name="Longcore J.E."/>
            <person name="James T.Y."/>
        </authorList>
    </citation>
    <scope>NUCLEOTIDE SEQUENCE</scope>
    <source>
        <strain evidence="4">JEL0318</strain>
    </source>
</reference>
<protein>
    <recommendedName>
        <fullName evidence="3">C3H1-type domain-containing protein</fullName>
    </recommendedName>
</protein>
<evidence type="ECO:0000256" key="1">
    <source>
        <dbReference type="PROSITE-ProRule" id="PRU00723"/>
    </source>
</evidence>
<feature type="compositionally biased region" description="Polar residues" evidence="2">
    <location>
        <begin position="148"/>
        <end position="159"/>
    </location>
</feature>
<dbReference type="AlphaFoldDB" id="A0AAD5SI85"/>